<comment type="caution">
    <text evidence="5">The sequence shown here is derived from an EMBL/GenBank/DDBJ whole genome shotgun (WGS) entry which is preliminary data.</text>
</comment>
<feature type="domain" description="Leucine-binding protein" evidence="4">
    <location>
        <begin position="35"/>
        <end position="384"/>
    </location>
</feature>
<evidence type="ECO:0000259" key="4">
    <source>
        <dbReference type="Pfam" id="PF13458"/>
    </source>
</evidence>
<evidence type="ECO:0000313" key="6">
    <source>
        <dbReference type="Proteomes" id="UP000253529"/>
    </source>
</evidence>
<dbReference type="Gene3D" id="3.40.50.2300">
    <property type="match status" value="2"/>
</dbReference>
<dbReference type="OrthoDB" id="9791590at2"/>
<dbReference type="InterPro" id="IPR028082">
    <property type="entry name" value="Peripla_BP_I"/>
</dbReference>
<keyword evidence="2 3" id="KW-0732">Signal</keyword>
<organism evidence="5 6">
    <name type="scientific">Roseiarcus fermentans</name>
    <dbReference type="NCBI Taxonomy" id="1473586"/>
    <lineage>
        <taxon>Bacteria</taxon>
        <taxon>Pseudomonadati</taxon>
        <taxon>Pseudomonadota</taxon>
        <taxon>Alphaproteobacteria</taxon>
        <taxon>Hyphomicrobiales</taxon>
        <taxon>Roseiarcaceae</taxon>
        <taxon>Roseiarcus</taxon>
    </lineage>
</organism>
<dbReference type="SUPFAM" id="SSF53822">
    <property type="entry name" value="Periplasmic binding protein-like I"/>
    <property type="match status" value="1"/>
</dbReference>
<dbReference type="Proteomes" id="UP000253529">
    <property type="component" value="Unassembled WGS sequence"/>
</dbReference>
<evidence type="ECO:0000256" key="2">
    <source>
        <dbReference type="ARBA" id="ARBA00022729"/>
    </source>
</evidence>
<dbReference type="PROSITE" id="PS51318">
    <property type="entry name" value="TAT"/>
    <property type="match status" value="1"/>
</dbReference>
<evidence type="ECO:0000256" key="1">
    <source>
        <dbReference type="ARBA" id="ARBA00010062"/>
    </source>
</evidence>
<dbReference type="CDD" id="cd06343">
    <property type="entry name" value="PBP1_ABC_ligand_binding-like"/>
    <property type="match status" value="1"/>
</dbReference>
<name>A0A366FE05_9HYPH</name>
<dbReference type="InterPro" id="IPR006311">
    <property type="entry name" value="TAT_signal"/>
</dbReference>
<dbReference type="AlphaFoldDB" id="A0A366FE05"/>
<feature type="chain" id="PRO_5017082287" evidence="3">
    <location>
        <begin position="27"/>
        <end position="401"/>
    </location>
</feature>
<evidence type="ECO:0000313" key="5">
    <source>
        <dbReference type="EMBL" id="RBP12912.1"/>
    </source>
</evidence>
<dbReference type="Pfam" id="PF13458">
    <property type="entry name" value="Peripla_BP_6"/>
    <property type="match status" value="1"/>
</dbReference>
<reference evidence="5 6" key="1">
    <citation type="submission" date="2018-06" db="EMBL/GenBank/DDBJ databases">
        <title>Genomic Encyclopedia of Type Strains, Phase IV (KMG-IV): sequencing the most valuable type-strain genomes for metagenomic binning, comparative biology and taxonomic classification.</title>
        <authorList>
            <person name="Goeker M."/>
        </authorList>
    </citation>
    <scope>NUCLEOTIDE SEQUENCE [LARGE SCALE GENOMIC DNA]</scope>
    <source>
        <strain evidence="5 6">DSM 24875</strain>
    </source>
</reference>
<accession>A0A366FE05</accession>
<sequence>MITRRSLLQSGAAAAALAAGPRAARAATSGAADPEIKIGQTMPYSGPESAYGVIGRTEAAYFKMINDRGGVNGRKINLISLDDGYSPSRTVELARRLVEDEKVAFLFNTLGTAPNLAIRQYLNENQVPQLFVATGANLFADPARYPWTIGYNPSYQTEARVYGKHILATRPDGKIAVLFQNDGFGREYLDALKETLGDKAGAMIVKEASYETSEPTVDSQVVTLQGSGADIFVIVATPKFAAQAIRKSYDLGWNGARYLSNVSPSVAAVLKPAGLEKSKGLITDGYIIDVNDPHWKDQPSLQDWKAFTDKYMSAKEYGDANAAYAFGAAATMVQVLEQCGNDVSRENVMRQAANLKAFAAPMLIPGIKVDTSPDNFSPIRELQLLSFDGTSWRMEGPVAHD</sequence>
<evidence type="ECO:0000256" key="3">
    <source>
        <dbReference type="SAM" id="SignalP"/>
    </source>
</evidence>
<dbReference type="RefSeq" id="WP_113889748.1">
    <property type="nucleotide sequence ID" value="NZ_QNRK01000013.1"/>
</dbReference>
<protein>
    <submittedName>
        <fullName evidence="5">Amino acid/amide ABC transporter substrate-binding protein (HAAT family)</fullName>
    </submittedName>
</protein>
<dbReference type="InterPro" id="IPR028081">
    <property type="entry name" value="Leu-bd"/>
</dbReference>
<dbReference type="PANTHER" id="PTHR47235">
    <property type="entry name" value="BLR6548 PROTEIN"/>
    <property type="match status" value="1"/>
</dbReference>
<proteinExistence type="inferred from homology"/>
<gene>
    <name evidence="5" type="ORF">DFR50_113101</name>
</gene>
<dbReference type="PANTHER" id="PTHR47235:SF1">
    <property type="entry name" value="BLR6548 PROTEIN"/>
    <property type="match status" value="1"/>
</dbReference>
<keyword evidence="6" id="KW-1185">Reference proteome</keyword>
<comment type="similarity">
    <text evidence="1">Belongs to the leucine-binding protein family.</text>
</comment>
<dbReference type="EMBL" id="QNRK01000013">
    <property type="protein sequence ID" value="RBP12912.1"/>
    <property type="molecule type" value="Genomic_DNA"/>
</dbReference>
<feature type="signal peptide" evidence="3">
    <location>
        <begin position="1"/>
        <end position="26"/>
    </location>
</feature>